<evidence type="ECO:0000256" key="1">
    <source>
        <dbReference type="SAM" id="MobiDB-lite"/>
    </source>
</evidence>
<dbReference type="Proteomes" id="UP000073492">
    <property type="component" value="Unassembled WGS sequence"/>
</dbReference>
<accession>A0A139H664</accession>
<feature type="region of interest" description="Disordered" evidence="1">
    <location>
        <begin position="1"/>
        <end position="36"/>
    </location>
</feature>
<evidence type="ECO:0000313" key="3">
    <source>
        <dbReference type="Proteomes" id="UP000073492"/>
    </source>
</evidence>
<dbReference type="AlphaFoldDB" id="A0A139H664"/>
<evidence type="ECO:0000313" key="2">
    <source>
        <dbReference type="EMBL" id="KXS97902.1"/>
    </source>
</evidence>
<sequence>MPPRKRKRQNFESESAIKRPRTSPPPNLHPSSTRITRSSLRRLASAPQAQAQAQAQHRVALWASTLEMSAPSDTYTSYPRSKRSRNSAHSTASLHAAATASASASATATSIDTEVSIKTIHDSRVPLILAENNIYESMPDNKPDNYDDIMRRMAQPRPSLSPSRCLDSVYQEYLAAHDTSTNESAIAEKVVAPFFAPASKYTSGRNTTFSELKPITATPIPKPKPDLFIGEHRGTLHPDALKACRDTVVPTKAVHNPVLVNHTLEAKGPYGTGACARTQVTYNGAVGARAMESLQSYATPDVPYPDGRAQTFGASYTDGSMSFYSTHSRSAPWGGGRAYHTYRLAAVATVNSPDDLRKGMTYWRNQMEMAAEERVNLVDRANARALTSADTIHFPTPSASTSFDRTSREPGLRRGQAKTPPRPDQRGARQPQSRPHQGDDVDTGSDVDLATDLRAQSKDSSR</sequence>
<keyword evidence="3" id="KW-1185">Reference proteome</keyword>
<organism evidence="2 3">
    <name type="scientific">Pseudocercospora musae</name>
    <dbReference type="NCBI Taxonomy" id="113226"/>
    <lineage>
        <taxon>Eukaryota</taxon>
        <taxon>Fungi</taxon>
        <taxon>Dikarya</taxon>
        <taxon>Ascomycota</taxon>
        <taxon>Pezizomycotina</taxon>
        <taxon>Dothideomycetes</taxon>
        <taxon>Dothideomycetidae</taxon>
        <taxon>Mycosphaerellales</taxon>
        <taxon>Mycosphaerellaceae</taxon>
        <taxon>Pseudocercospora</taxon>
    </lineage>
</organism>
<dbReference type="EMBL" id="LFZO01000766">
    <property type="protein sequence ID" value="KXS97902.1"/>
    <property type="molecule type" value="Genomic_DNA"/>
</dbReference>
<proteinExistence type="predicted"/>
<dbReference type="STRING" id="113226.A0A139H664"/>
<gene>
    <name evidence="2" type="ORF">AC579_402</name>
</gene>
<feature type="region of interest" description="Disordered" evidence="1">
    <location>
        <begin position="71"/>
        <end position="93"/>
    </location>
</feature>
<feature type="region of interest" description="Disordered" evidence="1">
    <location>
        <begin position="389"/>
        <end position="462"/>
    </location>
</feature>
<protein>
    <submittedName>
        <fullName evidence="2">Uncharacterized protein</fullName>
    </submittedName>
</protein>
<reference evidence="2 3" key="1">
    <citation type="submission" date="2015-07" db="EMBL/GenBank/DDBJ databases">
        <title>Comparative genomics of the Sigatoka disease complex on banana suggests a link between parallel evolutionary changes in Pseudocercospora fijiensis and Pseudocercospora eumusae and increased virulence on the banana host.</title>
        <authorList>
            <person name="Chang T.-C."/>
            <person name="Salvucci A."/>
            <person name="Crous P.W."/>
            <person name="Stergiopoulos I."/>
        </authorList>
    </citation>
    <scope>NUCLEOTIDE SEQUENCE [LARGE SCALE GENOMIC DNA]</scope>
    <source>
        <strain evidence="2 3">CBS 116634</strain>
    </source>
</reference>
<name>A0A139H664_9PEZI</name>
<comment type="caution">
    <text evidence="2">The sequence shown here is derived from an EMBL/GenBank/DDBJ whole genome shotgun (WGS) entry which is preliminary data.</text>
</comment>
<dbReference type="OrthoDB" id="5336565at2759"/>